<name>A0A367XXM5_9MICO</name>
<dbReference type="InterPro" id="IPR029062">
    <property type="entry name" value="Class_I_gatase-like"/>
</dbReference>
<dbReference type="Proteomes" id="UP000253508">
    <property type="component" value="Unassembled WGS sequence"/>
</dbReference>
<evidence type="ECO:0000259" key="1">
    <source>
        <dbReference type="Pfam" id="PF06283"/>
    </source>
</evidence>
<dbReference type="PANTHER" id="PTHR40469:SF2">
    <property type="entry name" value="GALACTOSE-BINDING DOMAIN-LIKE SUPERFAMILY PROTEIN"/>
    <property type="match status" value="1"/>
</dbReference>
<protein>
    <recommendedName>
        <fullName evidence="1">ThuA-like domain-containing protein</fullName>
    </recommendedName>
</protein>
<dbReference type="RefSeq" id="WP_114117967.1">
    <property type="nucleotide sequence ID" value="NZ_BMHU01000002.1"/>
</dbReference>
<dbReference type="Gene3D" id="3.40.50.880">
    <property type="match status" value="1"/>
</dbReference>
<dbReference type="OrthoDB" id="9785923at2"/>
<dbReference type="InterPro" id="IPR029010">
    <property type="entry name" value="ThuA-like"/>
</dbReference>
<reference evidence="2 3" key="1">
    <citation type="submission" date="2018-07" db="EMBL/GenBank/DDBJ databases">
        <title>Microbacterium endoborsara sp. nov., a novel actinobacterium isolated from Borszczowia aralocaspica.</title>
        <authorList>
            <person name="An D."/>
        </authorList>
    </citation>
    <scope>NUCLEOTIDE SEQUENCE [LARGE SCALE GENOMIC DNA]</scope>
    <source>
        <strain evidence="2 3">C1.15228</strain>
    </source>
</reference>
<gene>
    <name evidence="2" type="ORF">DTO57_09320</name>
</gene>
<evidence type="ECO:0000313" key="2">
    <source>
        <dbReference type="EMBL" id="RCK58363.1"/>
    </source>
</evidence>
<dbReference type="PANTHER" id="PTHR40469">
    <property type="entry name" value="SECRETED GLYCOSYL HYDROLASE"/>
    <property type="match status" value="1"/>
</dbReference>
<keyword evidence="3" id="KW-1185">Reference proteome</keyword>
<organism evidence="2 3">
    <name type="scientific">Microbacterium sorbitolivorans</name>
    <dbReference type="NCBI Taxonomy" id="1867410"/>
    <lineage>
        <taxon>Bacteria</taxon>
        <taxon>Bacillati</taxon>
        <taxon>Actinomycetota</taxon>
        <taxon>Actinomycetes</taxon>
        <taxon>Micrococcales</taxon>
        <taxon>Microbacteriaceae</taxon>
        <taxon>Microbacterium</taxon>
    </lineage>
</organism>
<dbReference type="AlphaFoldDB" id="A0A367XXM5"/>
<evidence type="ECO:0000313" key="3">
    <source>
        <dbReference type="Proteomes" id="UP000253508"/>
    </source>
</evidence>
<proteinExistence type="predicted"/>
<feature type="domain" description="ThuA-like" evidence="1">
    <location>
        <begin position="5"/>
        <end position="228"/>
    </location>
</feature>
<accession>A0A367XXM5</accession>
<dbReference type="EMBL" id="QORO01000003">
    <property type="protein sequence ID" value="RCK58363.1"/>
    <property type="molecule type" value="Genomic_DNA"/>
</dbReference>
<sequence length="230" mass="25453">MAAKKALIVRGGWDGHQPVAATELFIPFLTDNGFDVRVEESNEIYADAAVMAETDLILQSVTMSEISREAFAGLRDAVIAGTGFAGWHGGIADSYRNNSDYLQLVGGQFATHPSKHPDELTEGDPANNYLTYTVKVTDPDHEIMAGIGDFELHTEQYWVLHDDLIDVLATTTHPVQPYHPWHRPITSPAVWTRLWGNGRIFVATPGHSPEVLQDPNVRTIVERGLLWAAR</sequence>
<dbReference type="SUPFAM" id="SSF52317">
    <property type="entry name" value="Class I glutamine amidotransferase-like"/>
    <property type="match status" value="1"/>
</dbReference>
<dbReference type="Pfam" id="PF06283">
    <property type="entry name" value="ThuA"/>
    <property type="match status" value="1"/>
</dbReference>
<comment type="caution">
    <text evidence="2">The sequence shown here is derived from an EMBL/GenBank/DDBJ whole genome shotgun (WGS) entry which is preliminary data.</text>
</comment>